<dbReference type="AlphaFoldDB" id="A0A5P1US14"/>
<protein>
    <recommendedName>
        <fullName evidence="4">Iron transporter</fullName>
    </recommendedName>
</protein>
<keyword evidence="1" id="KW-1133">Transmembrane helix</keyword>
<keyword evidence="3" id="KW-1185">Reference proteome</keyword>
<evidence type="ECO:0000256" key="1">
    <source>
        <dbReference type="SAM" id="Phobius"/>
    </source>
</evidence>
<keyword evidence="1" id="KW-0812">Transmembrane</keyword>
<proteinExistence type="predicted"/>
<organism evidence="2 3">
    <name type="scientific">Acinetobacter suaedae</name>
    <dbReference type="NCBI Taxonomy" id="2609668"/>
    <lineage>
        <taxon>Bacteria</taxon>
        <taxon>Pseudomonadati</taxon>
        <taxon>Pseudomonadota</taxon>
        <taxon>Gammaproteobacteria</taxon>
        <taxon>Moraxellales</taxon>
        <taxon>Moraxellaceae</taxon>
        <taxon>Acinetobacter</taxon>
    </lineage>
</organism>
<dbReference type="Proteomes" id="UP000325177">
    <property type="component" value="Chromosome"/>
</dbReference>
<gene>
    <name evidence="2" type="ORF">F2A31_08330</name>
</gene>
<reference evidence="2 3" key="1">
    <citation type="submission" date="2019-09" db="EMBL/GenBank/DDBJ databases">
        <title>Acinetobacter sp. C16S1 isolated from saline soil.</title>
        <authorList>
            <person name="Xu L."/>
            <person name="Sun J.-Q."/>
        </authorList>
    </citation>
    <scope>NUCLEOTIDE SEQUENCE [LARGE SCALE GENOMIC DNA]</scope>
    <source>
        <strain evidence="2 3">C16S1</strain>
    </source>
</reference>
<feature type="transmembrane region" description="Helical" evidence="1">
    <location>
        <begin position="47"/>
        <end position="65"/>
    </location>
</feature>
<evidence type="ECO:0008006" key="4">
    <source>
        <dbReference type="Google" id="ProtNLM"/>
    </source>
</evidence>
<feature type="transmembrane region" description="Helical" evidence="1">
    <location>
        <begin position="72"/>
        <end position="91"/>
    </location>
</feature>
<dbReference type="RefSeq" id="WP_150025998.1">
    <property type="nucleotide sequence ID" value="NZ_CP043909.1"/>
</dbReference>
<dbReference type="KEGG" id="asue:F2A31_08330"/>
<feature type="transmembrane region" description="Helical" evidence="1">
    <location>
        <begin position="12"/>
        <end position="35"/>
    </location>
</feature>
<sequence length="97" mass="11544">MSRLEKQQSFKLTYRRVFFVCLASYCYSSWLSLVLAKWLPFNQAENVYFAVFIALIFFILYIILATAIISRLWFWLLNSFGIFLLGSYWLLMSWGIA</sequence>
<evidence type="ECO:0000313" key="2">
    <source>
        <dbReference type="EMBL" id="QER39719.1"/>
    </source>
</evidence>
<dbReference type="EMBL" id="CP043909">
    <property type="protein sequence ID" value="QER39719.1"/>
    <property type="molecule type" value="Genomic_DNA"/>
</dbReference>
<name>A0A5P1US14_9GAMM</name>
<evidence type="ECO:0000313" key="3">
    <source>
        <dbReference type="Proteomes" id="UP000325177"/>
    </source>
</evidence>
<accession>A0A5P1US14</accession>
<keyword evidence="1" id="KW-0472">Membrane</keyword>